<dbReference type="PANTHER" id="PTHR47959:SF13">
    <property type="entry name" value="ATP-DEPENDENT RNA HELICASE RHLE"/>
    <property type="match status" value="1"/>
</dbReference>
<evidence type="ECO:0000313" key="13">
    <source>
        <dbReference type="Proteomes" id="UP000194903"/>
    </source>
</evidence>
<keyword evidence="2 7" id="KW-0378">Hydrolase</keyword>
<dbReference type="GO" id="GO:0003724">
    <property type="term" value="F:RNA helicase activity"/>
    <property type="evidence" value="ECO:0007669"/>
    <property type="project" value="InterPro"/>
</dbReference>
<feature type="compositionally biased region" description="Basic and acidic residues" evidence="8">
    <location>
        <begin position="369"/>
        <end position="387"/>
    </location>
</feature>
<feature type="compositionally biased region" description="Basic residues" evidence="8">
    <location>
        <begin position="433"/>
        <end position="445"/>
    </location>
</feature>
<sequence length="457" mass="50647">MEFRDLGIDAELLHALDDAGYTVPTPIQEQAIPAAVSGRDVLGLAQTGTGKTCAFAIPILQKLKNEERLPGFPPIRSLILTPTRELAIQIYDSFVAYAKYTDIRCALVYGGVSQYNQTEALSAGVDVLIATPGRLNDLCGQGYIDLEDIELFVLDEADRMLDMGFIDDVERILKRMGDRKMQTLLFSATMPQSVQKLVKRLLNEDFEKVEVTPVSTTVEAIDQSVYFVDRENKKKLLLYTLRDPALDRALVFVRTKSGADKVAHDLARAHVGASAIHGDKSQIDRQNALNRFKEGKIRVLVATDIAARGLDISELSHVINYDVPNEPENYVHRIGRTGRAGHGGIAITFCQADEVPYLRRIEKLIDKEVPVREDNPYPMQEKPHEGHSSGGRSRSRRGGRGRRGLNNNKPQGEQTAPVQNSTSAAGSEEKRANTSRRPRRRRRRPSGNTGNAPANEG</sequence>
<dbReference type="SMART" id="SM00487">
    <property type="entry name" value="DEXDc"/>
    <property type="match status" value="1"/>
</dbReference>
<keyword evidence="3 7" id="KW-0347">Helicase</keyword>
<dbReference type="InterPro" id="IPR027417">
    <property type="entry name" value="P-loop_NTPase"/>
</dbReference>
<dbReference type="InterPro" id="IPR044742">
    <property type="entry name" value="DEAD/DEAH_RhlB"/>
</dbReference>
<dbReference type="PROSITE" id="PS51195">
    <property type="entry name" value="Q_MOTIF"/>
    <property type="match status" value="1"/>
</dbReference>
<keyword evidence="13" id="KW-1185">Reference proteome</keyword>
<dbReference type="InterPro" id="IPR014001">
    <property type="entry name" value="Helicase_ATP-bd"/>
</dbReference>
<dbReference type="Proteomes" id="UP000194903">
    <property type="component" value="Unassembled WGS sequence"/>
</dbReference>
<dbReference type="SMART" id="SM00490">
    <property type="entry name" value="HELICc"/>
    <property type="match status" value="1"/>
</dbReference>
<feature type="domain" description="Helicase C-terminal" evidence="10">
    <location>
        <begin position="220"/>
        <end position="385"/>
    </location>
</feature>
<dbReference type="InterPro" id="IPR050079">
    <property type="entry name" value="DEAD_box_RNA_helicase"/>
</dbReference>
<keyword evidence="4 7" id="KW-0067">ATP-binding</keyword>
<evidence type="ECO:0000256" key="3">
    <source>
        <dbReference type="ARBA" id="ARBA00022806"/>
    </source>
</evidence>
<dbReference type="PROSITE" id="PS51192">
    <property type="entry name" value="HELICASE_ATP_BIND_1"/>
    <property type="match status" value="1"/>
</dbReference>
<dbReference type="GO" id="GO:0016787">
    <property type="term" value="F:hydrolase activity"/>
    <property type="evidence" value="ECO:0007669"/>
    <property type="project" value="UniProtKB-KW"/>
</dbReference>
<feature type="compositionally biased region" description="Basic residues" evidence="8">
    <location>
        <begin position="393"/>
        <end position="403"/>
    </location>
</feature>
<dbReference type="CDD" id="cd18787">
    <property type="entry name" value="SF2_C_DEAD"/>
    <property type="match status" value="1"/>
</dbReference>
<dbReference type="PROSITE" id="PS00039">
    <property type="entry name" value="DEAD_ATP_HELICASE"/>
    <property type="match status" value="1"/>
</dbReference>
<evidence type="ECO:0000313" key="12">
    <source>
        <dbReference type="EMBL" id="OUM20773.1"/>
    </source>
</evidence>
<protein>
    <recommendedName>
        <fullName evidence="14">DEAD/DEAH box helicase</fullName>
    </recommendedName>
</protein>
<dbReference type="Pfam" id="PF00270">
    <property type="entry name" value="DEAD"/>
    <property type="match status" value="1"/>
</dbReference>
<dbReference type="OrthoDB" id="9805696at2"/>
<dbReference type="GO" id="GO:0005829">
    <property type="term" value="C:cytosol"/>
    <property type="evidence" value="ECO:0007669"/>
    <property type="project" value="TreeGrafter"/>
</dbReference>
<dbReference type="RefSeq" id="WP_087019680.1">
    <property type="nucleotide sequence ID" value="NZ_CP178353.1"/>
</dbReference>
<feature type="domain" description="Helicase ATP-binding" evidence="9">
    <location>
        <begin position="32"/>
        <end position="208"/>
    </location>
</feature>
<evidence type="ECO:0000256" key="2">
    <source>
        <dbReference type="ARBA" id="ARBA00022801"/>
    </source>
</evidence>
<dbReference type="InterPro" id="IPR014014">
    <property type="entry name" value="RNA_helicase_DEAD_Q_motif"/>
</dbReference>
<gene>
    <name evidence="12" type="ORF">CBW42_08080</name>
</gene>
<evidence type="ECO:0000256" key="4">
    <source>
        <dbReference type="ARBA" id="ARBA00022840"/>
    </source>
</evidence>
<name>A0A252F4S9_9FIRM</name>
<reference evidence="12 13" key="1">
    <citation type="submission" date="2017-05" db="EMBL/GenBank/DDBJ databases">
        <title>Butyricicoccus porcorum sp. nov. a butyrate-producing bacterium from the swine intestinal tract.</title>
        <authorList>
            <person name="Trachsel J."/>
            <person name="Humphrey S."/>
            <person name="Allen H.K."/>
        </authorList>
    </citation>
    <scope>NUCLEOTIDE SEQUENCE [LARGE SCALE GENOMIC DNA]</scope>
    <source>
        <strain evidence="12">BB10</strain>
    </source>
</reference>
<evidence type="ECO:0000259" key="9">
    <source>
        <dbReference type="PROSITE" id="PS51192"/>
    </source>
</evidence>
<dbReference type="Gene3D" id="3.40.50.300">
    <property type="entry name" value="P-loop containing nucleotide triphosphate hydrolases"/>
    <property type="match status" value="2"/>
</dbReference>
<dbReference type="CDD" id="cd00268">
    <property type="entry name" value="DEADc"/>
    <property type="match status" value="1"/>
</dbReference>
<dbReference type="AlphaFoldDB" id="A0A252F4S9"/>
<feature type="compositionally biased region" description="Polar residues" evidence="8">
    <location>
        <begin position="446"/>
        <end position="457"/>
    </location>
</feature>
<organism evidence="12 13">
    <name type="scientific">Butyricicoccus porcorum</name>
    <dbReference type="NCBI Taxonomy" id="1945634"/>
    <lineage>
        <taxon>Bacteria</taxon>
        <taxon>Bacillati</taxon>
        <taxon>Bacillota</taxon>
        <taxon>Clostridia</taxon>
        <taxon>Eubacteriales</taxon>
        <taxon>Butyricicoccaceae</taxon>
        <taxon>Butyricicoccus</taxon>
    </lineage>
</organism>
<evidence type="ECO:0008006" key="14">
    <source>
        <dbReference type="Google" id="ProtNLM"/>
    </source>
</evidence>
<evidence type="ECO:0000256" key="5">
    <source>
        <dbReference type="ARBA" id="ARBA00038437"/>
    </source>
</evidence>
<dbReference type="SUPFAM" id="SSF52540">
    <property type="entry name" value="P-loop containing nucleoside triphosphate hydrolases"/>
    <property type="match status" value="1"/>
</dbReference>
<dbReference type="InterPro" id="IPR001650">
    <property type="entry name" value="Helicase_C-like"/>
</dbReference>
<feature type="region of interest" description="Disordered" evidence="8">
    <location>
        <begin position="369"/>
        <end position="457"/>
    </location>
</feature>
<evidence type="ECO:0000256" key="7">
    <source>
        <dbReference type="RuleBase" id="RU000492"/>
    </source>
</evidence>
<dbReference type="PANTHER" id="PTHR47959">
    <property type="entry name" value="ATP-DEPENDENT RNA HELICASE RHLE-RELATED"/>
    <property type="match status" value="1"/>
</dbReference>
<comment type="similarity">
    <text evidence="5 7">Belongs to the DEAD box helicase family.</text>
</comment>
<comment type="caution">
    <text evidence="12">The sequence shown here is derived from an EMBL/GenBank/DDBJ whole genome shotgun (WGS) entry which is preliminary data.</text>
</comment>
<feature type="compositionally biased region" description="Polar residues" evidence="8">
    <location>
        <begin position="405"/>
        <end position="425"/>
    </location>
</feature>
<evidence type="ECO:0000256" key="1">
    <source>
        <dbReference type="ARBA" id="ARBA00022741"/>
    </source>
</evidence>
<proteinExistence type="inferred from homology"/>
<dbReference type="GO" id="GO:0005524">
    <property type="term" value="F:ATP binding"/>
    <property type="evidence" value="ECO:0007669"/>
    <property type="project" value="UniProtKB-KW"/>
</dbReference>
<evidence type="ECO:0000256" key="8">
    <source>
        <dbReference type="SAM" id="MobiDB-lite"/>
    </source>
</evidence>
<feature type="domain" description="DEAD-box RNA helicase Q" evidence="11">
    <location>
        <begin position="1"/>
        <end position="29"/>
    </location>
</feature>
<evidence type="ECO:0000259" key="10">
    <source>
        <dbReference type="PROSITE" id="PS51194"/>
    </source>
</evidence>
<dbReference type="Pfam" id="PF00271">
    <property type="entry name" value="Helicase_C"/>
    <property type="match status" value="1"/>
</dbReference>
<keyword evidence="1 7" id="KW-0547">Nucleotide-binding</keyword>
<accession>A0A252F4S9</accession>
<dbReference type="EMBL" id="NHOC01000005">
    <property type="protein sequence ID" value="OUM20773.1"/>
    <property type="molecule type" value="Genomic_DNA"/>
</dbReference>
<dbReference type="PROSITE" id="PS51194">
    <property type="entry name" value="HELICASE_CTER"/>
    <property type="match status" value="1"/>
</dbReference>
<evidence type="ECO:0000256" key="6">
    <source>
        <dbReference type="PROSITE-ProRule" id="PRU00552"/>
    </source>
</evidence>
<dbReference type="InterPro" id="IPR000629">
    <property type="entry name" value="RNA-helicase_DEAD-box_CS"/>
</dbReference>
<dbReference type="InterPro" id="IPR011545">
    <property type="entry name" value="DEAD/DEAH_box_helicase_dom"/>
</dbReference>
<feature type="short sequence motif" description="Q motif" evidence="6">
    <location>
        <begin position="1"/>
        <end position="29"/>
    </location>
</feature>
<evidence type="ECO:0000259" key="11">
    <source>
        <dbReference type="PROSITE" id="PS51195"/>
    </source>
</evidence>
<dbReference type="GO" id="GO:0003676">
    <property type="term" value="F:nucleic acid binding"/>
    <property type="evidence" value="ECO:0007669"/>
    <property type="project" value="InterPro"/>
</dbReference>